<evidence type="ECO:0000259" key="4">
    <source>
        <dbReference type="PROSITE" id="PS51379"/>
    </source>
</evidence>
<keyword evidence="2" id="KW-0408">Iron</keyword>
<feature type="domain" description="4Fe-4S ferredoxin-type" evidence="4">
    <location>
        <begin position="142"/>
        <end position="170"/>
    </location>
</feature>
<sequence>MASRREFLRGIFKGSKEGQSFVPLPPYNQDRELFSSCNSCQGECISACALELQSVGGIGVLKHNGKISYIDFGVNGCLLCGKCASACPSGVLLEDCEANFNFMVKIDELNCLAYNKTMCYTCKDMCVSQMGNKGAIEFLGMFYPKINNECVSCGFCISVCPTNAIVLEEIHA</sequence>
<name>A0ABT4VCU1_9HELI</name>
<proteinExistence type="predicted"/>
<dbReference type="SUPFAM" id="SSF54862">
    <property type="entry name" value="4Fe-4S ferredoxins"/>
    <property type="match status" value="1"/>
</dbReference>
<feature type="domain" description="4Fe-4S ferredoxin-type" evidence="4">
    <location>
        <begin position="66"/>
        <end position="97"/>
    </location>
</feature>
<reference evidence="5 6" key="1">
    <citation type="submission" date="2023-01" db="EMBL/GenBank/DDBJ databases">
        <title>Description of Helicobacter ibis sp. nov. isolated from faecal droppings of black-faced ibis (Theristicus melanopis).</title>
        <authorList>
            <person name="Lopez-Cantillo M."/>
            <person name="Vidal-Veuthey B."/>
            <person name="Mella A."/>
            <person name="De La Haba R."/>
            <person name="Collado L."/>
        </authorList>
    </citation>
    <scope>NUCLEOTIDE SEQUENCE [LARGE SCALE GENOMIC DNA]</scope>
    <source>
        <strain evidence="5 6">A82</strain>
    </source>
</reference>
<dbReference type="Gene3D" id="3.30.70.20">
    <property type="match status" value="2"/>
</dbReference>
<organism evidence="5 6">
    <name type="scientific">Helicobacter ibis</name>
    <dbReference type="NCBI Taxonomy" id="2962633"/>
    <lineage>
        <taxon>Bacteria</taxon>
        <taxon>Pseudomonadati</taxon>
        <taxon>Campylobacterota</taxon>
        <taxon>Epsilonproteobacteria</taxon>
        <taxon>Campylobacterales</taxon>
        <taxon>Helicobacteraceae</taxon>
        <taxon>Helicobacter</taxon>
    </lineage>
</organism>
<dbReference type="InterPro" id="IPR017900">
    <property type="entry name" value="4Fe4S_Fe_S_CS"/>
</dbReference>
<evidence type="ECO:0000256" key="2">
    <source>
        <dbReference type="ARBA" id="ARBA00023004"/>
    </source>
</evidence>
<dbReference type="Pfam" id="PF00037">
    <property type="entry name" value="Fer4"/>
    <property type="match status" value="1"/>
</dbReference>
<protein>
    <submittedName>
        <fullName evidence="5">4Fe-4S binding protein</fullName>
    </submittedName>
</protein>
<evidence type="ECO:0000256" key="1">
    <source>
        <dbReference type="ARBA" id="ARBA00022723"/>
    </source>
</evidence>
<evidence type="ECO:0000256" key="3">
    <source>
        <dbReference type="ARBA" id="ARBA00023014"/>
    </source>
</evidence>
<dbReference type="Proteomes" id="UP001210261">
    <property type="component" value="Unassembled WGS sequence"/>
</dbReference>
<dbReference type="EMBL" id="JAQHXR010000001">
    <property type="protein sequence ID" value="MDA3968519.1"/>
    <property type="molecule type" value="Genomic_DNA"/>
</dbReference>
<keyword evidence="3" id="KW-0411">Iron-sulfur</keyword>
<keyword evidence="6" id="KW-1185">Reference proteome</keyword>
<dbReference type="PROSITE" id="PS00198">
    <property type="entry name" value="4FE4S_FER_1"/>
    <property type="match status" value="1"/>
</dbReference>
<gene>
    <name evidence="5" type="ORF">PF021_02395</name>
</gene>
<dbReference type="PROSITE" id="PS51379">
    <property type="entry name" value="4FE4S_FER_2"/>
    <property type="match status" value="2"/>
</dbReference>
<evidence type="ECO:0000313" key="5">
    <source>
        <dbReference type="EMBL" id="MDA3968519.1"/>
    </source>
</evidence>
<evidence type="ECO:0000313" key="6">
    <source>
        <dbReference type="Proteomes" id="UP001210261"/>
    </source>
</evidence>
<dbReference type="InterPro" id="IPR017896">
    <property type="entry name" value="4Fe4S_Fe-S-bd"/>
</dbReference>
<accession>A0ABT4VCU1</accession>
<dbReference type="RefSeq" id="WP_271020804.1">
    <property type="nucleotide sequence ID" value="NZ_JAQHXR010000001.1"/>
</dbReference>
<keyword evidence="1" id="KW-0479">Metal-binding</keyword>
<comment type="caution">
    <text evidence="5">The sequence shown here is derived from an EMBL/GenBank/DDBJ whole genome shotgun (WGS) entry which is preliminary data.</text>
</comment>
<dbReference type="SUPFAM" id="SSF46548">
    <property type="entry name" value="alpha-helical ferredoxin"/>
    <property type="match status" value="1"/>
</dbReference>
<dbReference type="Pfam" id="PF12838">
    <property type="entry name" value="Fer4_7"/>
    <property type="match status" value="1"/>
</dbReference>